<proteinExistence type="predicted"/>
<reference evidence="2 3" key="1">
    <citation type="submission" date="2018-08" db="EMBL/GenBank/DDBJ databases">
        <title>A genome reference for cultivated species of the human gut microbiota.</title>
        <authorList>
            <person name="Zou Y."/>
            <person name="Xue W."/>
            <person name="Luo G."/>
        </authorList>
    </citation>
    <scope>NUCLEOTIDE SEQUENCE [LARGE SCALE GENOMIC DNA]</scope>
    <source>
        <strain evidence="2 3">AF22-12AC</strain>
    </source>
</reference>
<name>A0A395V997_9FIRM</name>
<keyword evidence="1" id="KW-1133">Transmembrane helix</keyword>
<comment type="caution">
    <text evidence="2">The sequence shown here is derived from an EMBL/GenBank/DDBJ whole genome shotgun (WGS) entry which is preliminary data.</text>
</comment>
<feature type="transmembrane region" description="Helical" evidence="1">
    <location>
        <begin position="56"/>
        <end position="85"/>
    </location>
</feature>
<dbReference type="Proteomes" id="UP000266172">
    <property type="component" value="Unassembled WGS sequence"/>
</dbReference>
<evidence type="ECO:0000313" key="3">
    <source>
        <dbReference type="Proteomes" id="UP000266172"/>
    </source>
</evidence>
<keyword evidence="1" id="KW-0472">Membrane</keyword>
<accession>A0A395V997</accession>
<keyword evidence="1" id="KW-0812">Transmembrane</keyword>
<gene>
    <name evidence="2" type="ORF">DWX93_00690</name>
</gene>
<dbReference type="AlphaFoldDB" id="A0A395V997"/>
<evidence type="ECO:0000256" key="1">
    <source>
        <dbReference type="SAM" id="Phobius"/>
    </source>
</evidence>
<sequence length="86" mass="9884">MRKHKETEQEAIERRKQMYGCDGECVYSIYNPETKDYEEYMCGGVDTCDETRVSEWIATIVAGIIVLLTPILLVAGVIFFIWLCVV</sequence>
<protein>
    <submittedName>
        <fullName evidence="2">Uncharacterized protein</fullName>
    </submittedName>
</protein>
<organism evidence="2 3">
    <name type="scientific">Roseburia hominis</name>
    <dbReference type="NCBI Taxonomy" id="301301"/>
    <lineage>
        <taxon>Bacteria</taxon>
        <taxon>Bacillati</taxon>
        <taxon>Bacillota</taxon>
        <taxon>Clostridia</taxon>
        <taxon>Lachnospirales</taxon>
        <taxon>Lachnospiraceae</taxon>
        <taxon>Roseburia</taxon>
    </lineage>
</organism>
<dbReference type="EMBL" id="QRVL01000001">
    <property type="protein sequence ID" value="RGS41890.1"/>
    <property type="molecule type" value="Genomic_DNA"/>
</dbReference>
<evidence type="ECO:0000313" key="2">
    <source>
        <dbReference type="EMBL" id="RGS41890.1"/>
    </source>
</evidence>